<comment type="caution">
    <text evidence="3">The sequence shown here is derived from an EMBL/GenBank/DDBJ whole genome shotgun (WGS) entry which is preliminary data.</text>
</comment>
<protein>
    <submittedName>
        <fullName evidence="3">DgyrCDS1445</fullName>
    </submittedName>
</protein>
<dbReference type="InterPro" id="IPR051043">
    <property type="entry name" value="Sulfatase_Mod_Factor_Kinase"/>
</dbReference>
<dbReference type="InterPro" id="IPR027577">
    <property type="entry name" value="OvoA_Nterm"/>
</dbReference>
<dbReference type="Proteomes" id="UP000549394">
    <property type="component" value="Unassembled WGS sequence"/>
</dbReference>
<evidence type="ECO:0000313" key="4">
    <source>
        <dbReference type="Proteomes" id="UP000549394"/>
    </source>
</evidence>
<dbReference type="InterPro" id="IPR005532">
    <property type="entry name" value="SUMF_dom"/>
</dbReference>
<feature type="domain" description="Sulfatase-modifying factor enzyme-like" evidence="2">
    <location>
        <begin position="252"/>
        <end position="317"/>
    </location>
</feature>
<feature type="domain" description="Sulfatase-modifying factor enzyme-like" evidence="2">
    <location>
        <begin position="357"/>
        <end position="511"/>
    </location>
</feature>
<dbReference type="Gene3D" id="3.90.1580.10">
    <property type="entry name" value="paralog of FGE (formylglycine-generating enzyme)"/>
    <property type="match status" value="1"/>
</dbReference>
<gene>
    <name evidence="3" type="ORF">DGYR_LOCUS1398</name>
</gene>
<name>A0A7I8VCE7_9ANNE</name>
<evidence type="ECO:0000256" key="1">
    <source>
        <dbReference type="ARBA" id="ARBA00005310"/>
    </source>
</evidence>
<dbReference type="EMBL" id="CAJFCJ010000002">
    <property type="protein sequence ID" value="CAD5112212.1"/>
    <property type="molecule type" value="Genomic_DNA"/>
</dbReference>
<accession>A0A7I8VCE7</accession>
<dbReference type="PANTHER" id="PTHR23150">
    <property type="entry name" value="SULFATASE MODIFYING FACTOR 1, 2"/>
    <property type="match status" value="1"/>
</dbReference>
<dbReference type="NCBIfam" id="TIGR04344">
    <property type="entry name" value="ovoA_Nterm"/>
    <property type="match status" value="1"/>
</dbReference>
<dbReference type="InterPro" id="IPR029063">
    <property type="entry name" value="SAM-dependent_MTases_sf"/>
</dbReference>
<dbReference type="SUPFAM" id="SSF53335">
    <property type="entry name" value="S-adenosyl-L-methionine-dependent methyltransferases"/>
    <property type="match status" value="1"/>
</dbReference>
<reference evidence="3 4" key="1">
    <citation type="submission" date="2020-08" db="EMBL/GenBank/DDBJ databases">
        <authorList>
            <person name="Hejnol A."/>
        </authorList>
    </citation>
    <scope>NUCLEOTIDE SEQUENCE [LARGE SCALE GENOMIC DNA]</scope>
</reference>
<dbReference type="Gene3D" id="3.40.50.150">
    <property type="entry name" value="Vaccinia Virus protein VP39"/>
    <property type="match status" value="1"/>
</dbReference>
<dbReference type="AlphaFoldDB" id="A0A7I8VCE7"/>
<dbReference type="InterPro" id="IPR042095">
    <property type="entry name" value="SUMF_sf"/>
</dbReference>
<proteinExistence type="inferred from homology"/>
<comment type="similarity">
    <text evidence="1">Belongs to the sulfatase-modifying factor family.</text>
</comment>
<dbReference type="InterPro" id="IPR016187">
    <property type="entry name" value="CTDL_fold"/>
</dbReference>
<sequence length="758" mass="88301">MVGKDLLTGNVTFKATNPCDLSCCTKEQIKSYFENAYDLNESLFLGLKDSKVFYMCPDRLRLPLIFYYGHTACVYINKLVLADLVQVEERVNFEFEKLFETGVDEHSWDDTHRPNIVYSVASQLYTTTIKLRGNYLQEHFRMGNSFRWPELKDVVEYRKNVRDLVLKVIERTPLQLPITKESPWWGVVLGIEHERIHIETSSVLIRQLPIDLVSRPNGWVYAPLKSESPPGENHMIKISEVSTRELGKSTDFPSFGWDNEYGKIKLEVDPFAASQYLISNREFLQFVQDGGYDKRDFWSDEGWQWKEFRKVRHPTFWVCNKGCNSGCGNPIQTVSRCNLSSGDDYKFRCIFDVVDMPLDWPVEVNFLEAQAFCRWKGPLYRLPTEAEFSIISEDIPINNSVDCDKIHVLKPGEANVAFEYGSSCAVNKYSSNSKGFYDTLGNVWEWLVDHMNGFPGFETHHLYEDFSTPTFDGRHNLILGGSWASTGNEASRFSRYAFRRHFFQHSGFRLAYSITDKAEDIPLPALFISDELFLIGYGVQKNQGEFTENYKGKYQQSFSTFIRYNSQKIINQQLLNEYILKVNDRFVRELQTVLHLSDSERNERRLLHFGCSAGYVTFNIAKFFNSVVAIDRRSRFIDACQKLNEGQILKVPTDKENNEYDIQVQNKENNIIFIQMSWLPNELENFDVILLSLLNDLDERPFLVRMREMVKEDGSLIIHSTKESSTFNNHLNKDFKLRSEKTLPNMTNLFVYDKRERH</sequence>
<evidence type="ECO:0000313" key="3">
    <source>
        <dbReference type="EMBL" id="CAD5112212.1"/>
    </source>
</evidence>
<keyword evidence="4" id="KW-1185">Reference proteome</keyword>
<dbReference type="OrthoDB" id="659at2759"/>
<evidence type="ECO:0000259" key="2">
    <source>
        <dbReference type="Pfam" id="PF03781"/>
    </source>
</evidence>
<organism evidence="3 4">
    <name type="scientific">Dimorphilus gyrociliatus</name>
    <dbReference type="NCBI Taxonomy" id="2664684"/>
    <lineage>
        <taxon>Eukaryota</taxon>
        <taxon>Metazoa</taxon>
        <taxon>Spiralia</taxon>
        <taxon>Lophotrochozoa</taxon>
        <taxon>Annelida</taxon>
        <taxon>Polychaeta</taxon>
        <taxon>Polychaeta incertae sedis</taxon>
        <taxon>Dinophilidae</taxon>
        <taxon>Dimorphilus</taxon>
    </lineage>
</organism>
<dbReference type="PANTHER" id="PTHR23150:SF26">
    <property type="entry name" value="GENERIC METHYLTRANSFERASE"/>
    <property type="match status" value="1"/>
</dbReference>
<dbReference type="SUPFAM" id="SSF56436">
    <property type="entry name" value="C-type lectin-like"/>
    <property type="match status" value="1"/>
</dbReference>
<dbReference type="Pfam" id="PF03781">
    <property type="entry name" value="FGE-sulfatase"/>
    <property type="match status" value="2"/>
</dbReference>
<dbReference type="GO" id="GO:0120147">
    <property type="term" value="F:formylglycine-generating oxidase activity"/>
    <property type="evidence" value="ECO:0007669"/>
    <property type="project" value="TreeGrafter"/>
</dbReference>